<keyword evidence="2" id="KW-0812">Transmembrane</keyword>
<dbReference type="GeneID" id="70234671"/>
<comment type="caution">
    <text evidence="3">The sequence shown here is derived from an EMBL/GenBank/DDBJ whole genome shotgun (WGS) entry which is preliminary data.</text>
</comment>
<sequence length="353" mass="37373">MSSPLLTHSTTHSLGSTSSLASPSANLPSSQLAHFKGNGCDRFTMVKLCVLSISMAVNENDEGWYSSMVSMSVSSAGSSSLFSEMASNPIYICDFLISGFSSCSFAESLLITLSMLACISFSPSESFPAKSPRLLVWSWASADDDSIPLSLMVTWISPSTCDRITPSKLFFTNRVSFFCVDKRLNPLFNESSACFVSGSLSSFCFSSSVSSLSPSSTPADSAVPHSDENCDDTLELPSLDHHEENEVIGSFTRDSCGFGSSCCVCSVTGSGSGSWTGFVSTFLAAGSLLCLAGACFLFTVFVFPSFSLASNSSKKSRMSSSGLPASLTGWPLFSGSELRNSKTSSSVCWLDMP</sequence>
<dbReference type="RefSeq" id="XP_046063363.1">
    <property type="nucleotide sequence ID" value="XM_046203603.1"/>
</dbReference>
<reference evidence="3" key="2">
    <citation type="submission" date="2021-01" db="EMBL/GenBank/DDBJ databases">
        <authorList>
            <person name="Schikora-Tamarit M.A."/>
        </authorList>
    </citation>
    <scope>NUCLEOTIDE SEQUENCE</scope>
    <source>
        <strain evidence="3">CBS6075</strain>
    </source>
</reference>
<protein>
    <submittedName>
        <fullName evidence="3">Uncharacterized protein</fullName>
    </submittedName>
</protein>
<evidence type="ECO:0000313" key="4">
    <source>
        <dbReference type="Proteomes" id="UP000769157"/>
    </source>
</evidence>
<organism evidence="3 4">
    <name type="scientific">Ogataea philodendri</name>
    <dbReference type="NCBI Taxonomy" id="1378263"/>
    <lineage>
        <taxon>Eukaryota</taxon>
        <taxon>Fungi</taxon>
        <taxon>Dikarya</taxon>
        <taxon>Ascomycota</taxon>
        <taxon>Saccharomycotina</taxon>
        <taxon>Pichiomycetes</taxon>
        <taxon>Pichiales</taxon>
        <taxon>Pichiaceae</taxon>
        <taxon>Ogataea</taxon>
    </lineage>
</organism>
<evidence type="ECO:0000256" key="1">
    <source>
        <dbReference type="SAM" id="MobiDB-lite"/>
    </source>
</evidence>
<feature type="transmembrane region" description="Helical" evidence="2">
    <location>
        <begin position="282"/>
        <end position="309"/>
    </location>
</feature>
<evidence type="ECO:0000256" key="2">
    <source>
        <dbReference type="SAM" id="Phobius"/>
    </source>
</evidence>
<keyword evidence="2" id="KW-0472">Membrane</keyword>
<accession>A0A9P8PCH3</accession>
<proteinExistence type="predicted"/>
<keyword evidence="2" id="KW-1133">Transmembrane helix</keyword>
<gene>
    <name evidence="3" type="ORF">OGAPHI_002704</name>
</gene>
<name>A0A9P8PCH3_9ASCO</name>
<dbReference type="Proteomes" id="UP000769157">
    <property type="component" value="Unassembled WGS sequence"/>
</dbReference>
<feature type="region of interest" description="Disordered" evidence="1">
    <location>
        <begin position="1"/>
        <end position="22"/>
    </location>
</feature>
<dbReference type="EMBL" id="JAEUBE010000158">
    <property type="protein sequence ID" value="KAH3668949.1"/>
    <property type="molecule type" value="Genomic_DNA"/>
</dbReference>
<evidence type="ECO:0000313" key="3">
    <source>
        <dbReference type="EMBL" id="KAH3668949.1"/>
    </source>
</evidence>
<reference evidence="3" key="1">
    <citation type="journal article" date="2021" name="Open Biol.">
        <title>Shared evolutionary footprints suggest mitochondrial oxidative damage underlies multiple complex I losses in fungi.</title>
        <authorList>
            <person name="Schikora-Tamarit M.A."/>
            <person name="Marcet-Houben M."/>
            <person name="Nosek J."/>
            <person name="Gabaldon T."/>
        </authorList>
    </citation>
    <scope>NUCLEOTIDE SEQUENCE</scope>
    <source>
        <strain evidence="3">CBS6075</strain>
    </source>
</reference>
<dbReference type="AlphaFoldDB" id="A0A9P8PCH3"/>
<keyword evidence="4" id="KW-1185">Reference proteome</keyword>